<dbReference type="Pfam" id="PF01797">
    <property type="entry name" value="Y1_Tnp"/>
    <property type="match status" value="1"/>
</dbReference>
<dbReference type="GO" id="GO:0004803">
    <property type="term" value="F:transposase activity"/>
    <property type="evidence" value="ECO:0007669"/>
    <property type="project" value="InterPro"/>
</dbReference>
<dbReference type="PANTHER" id="PTHR36966">
    <property type="entry name" value="REP-ASSOCIATED TYROSINE TRANSPOSASE"/>
    <property type="match status" value="1"/>
</dbReference>
<dbReference type="InterPro" id="IPR052715">
    <property type="entry name" value="RAYT_transposase"/>
</dbReference>
<evidence type="ECO:0000259" key="1">
    <source>
        <dbReference type="SMART" id="SM01321"/>
    </source>
</evidence>
<name>A0A1G2B4D6_9BACT</name>
<sequence>MSLPRFNEESYCHFITTKTFRNKRIFRDERCREITLHDVDFYRKKIGFKLLGYCIMADHVHMIVWWNTDEKPELTISKIMHDIKGASAKHLSDYFYPGGQGLNALPGNKRGIQAPPTLHNGIPTRYGIKIWQSSFYDFNIYSDKKFREKLNYIHWNPVRAGLCTKPEDWQWSSCRFYEFGEPGTLHIDTI</sequence>
<dbReference type="GO" id="GO:0043565">
    <property type="term" value="F:sequence-specific DNA binding"/>
    <property type="evidence" value="ECO:0007669"/>
    <property type="project" value="TreeGrafter"/>
</dbReference>
<reference evidence="2 3" key="1">
    <citation type="journal article" date="2016" name="Nat. Commun.">
        <title>Thousands of microbial genomes shed light on interconnected biogeochemical processes in an aquifer system.</title>
        <authorList>
            <person name="Anantharaman K."/>
            <person name="Brown C.T."/>
            <person name="Hug L.A."/>
            <person name="Sharon I."/>
            <person name="Castelle C.J."/>
            <person name="Probst A.J."/>
            <person name="Thomas B.C."/>
            <person name="Singh A."/>
            <person name="Wilkins M.J."/>
            <person name="Karaoz U."/>
            <person name="Brodie E.L."/>
            <person name="Williams K.H."/>
            <person name="Hubbard S.S."/>
            <person name="Banfield J.F."/>
        </authorList>
    </citation>
    <scope>NUCLEOTIDE SEQUENCE [LARGE SCALE GENOMIC DNA]</scope>
</reference>
<dbReference type="Proteomes" id="UP000179164">
    <property type="component" value="Unassembled WGS sequence"/>
</dbReference>
<dbReference type="AlphaFoldDB" id="A0A1G2B4D6"/>
<dbReference type="PANTHER" id="PTHR36966:SF1">
    <property type="entry name" value="REP-ASSOCIATED TYROSINE TRANSPOSASE"/>
    <property type="match status" value="1"/>
</dbReference>
<evidence type="ECO:0000313" key="3">
    <source>
        <dbReference type="Proteomes" id="UP000179164"/>
    </source>
</evidence>
<dbReference type="SUPFAM" id="SSF143422">
    <property type="entry name" value="Transposase IS200-like"/>
    <property type="match status" value="1"/>
</dbReference>
<gene>
    <name evidence="2" type="ORF">A2898_02285</name>
</gene>
<proteinExistence type="predicted"/>
<accession>A0A1G2B4D6</accession>
<dbReference type="GO" id="GO:0006313">
    <property type="term" value="P:DNA transposition"/>
    <property type="evidence" value="ECO:0007669"/>
    <property type="project" value="InterPro"/>
</dbReference>
<dbReference type="EMBL" id="MHKE01000015">
    <property type="protein sequence ID" value="OGY83087.1"/>
    <property type="molecule type" value="Genomic_DNA"/>
</dbReference>
<evidence type="ECO:0000313" key="2">
    <source>
        <dbReference type="EMBL" id="OGY83087.1"/>
    </source>
</evidence>
<dbReference type="NCBIfam" id="NF047646">
    <property type="entry name" value="REP_Tyr_transpos"/>
    <property type="match status" value="1"/>
</dbReference>
<protein>
    <recommendedName>
        <fullName evidence="1">Transposase IS200-like domain-containing protein</fullName>
    </recommendedName>
</protein>
<feature type="domain" description="Transposase IS200-like" evidence="1">
    <location>
        <begin position="8"/>
        <end position="156"/>
    </location>
</feature>
<organism evidence="2 3">
    <name type="scientific">Candidatus Kerfeldbacteria bacterium RIFCSPLOWO2_01_FULL_48_11</name>
    <dbReference type="NCBI Taxonomy" id="1798543"/>
    <lineage>
        <taxon>Bacteria</taxon>
        <taxon>Candidatus Kerfeldiibacteriota</taxon>
    </lineage>
</organism>
<dbReference type="SMART" id="SM01321">
    <property type="entry name" value="Y1_Tnp"/>
    <property type="match status" value="1"/>
</dbReference>
<dbReference type="InterPro" id="IPR036515">
    <property type="entry name" value="Transposase_17_sf"/>
</dbReference>
<dbReference type="STRING" id="1798543.A2898_02285"/>
<dbReference type="InterPro" id="IPR002686">
    <property type="entry name" value="Transposase_17"/>
</dbReference>
<comment type="caution">
    <text evidence="2">The sequence shown here is derived from an EMBL/GenBank/DDBJ whole genome shotgun (WGS) entry which is preliminary data.</text>
</comment>
<dbReference type="Gene3D" id="3.30.70.1290">
    <property type="entry name" value="Transposase IS200-like"/>
    <property type="match status" value="1"/>
</dbReference>